<dbReference type="InterPro" id="IPR054357">
    <property type="entry name" value="MFE-2_N"/>
</dbReference>
<dbReference type="GO" id="GO:0006635">
    <property type="term" value="P:fatty acid beta-oxidation"/>
    <property type="evidence" value="ECO:0007669"/>
    <property type="project" value="TreeGrafter"/>
</dbReference>
<dbReference type="eggNOG" id="COG2030">
    <property type="taxonomic scope" value="Bacteria"/>
</dbReference>
<feature type="domain" description="MaoC-like" evidence="3">
    <location>
        <begin position="163"/>
        <end position="264"/>
    </location>
</feature>
<dbReference type="InterPro" id="IPR029069">
    <property type="entry name" value="HotDog_dom_sf"/>
</dbReference>
<evidence type="ECO:0000313" key="6">
    <source>
        <dbReference type="Proteomes" id="UP000008229"/>
    </source>
</evidence>
<dbReference type="SUPFAM" id="SSF54637">
    <property type="entry name" value="Thioesterase/thiol ester dehydrase-isomerase"/>
    <property type="match status" value="2"/>
</dbReference>
<name>D3F6K3_CONWI</name>
<dbReference type="STRING" id="469383.Cwoe_2346"/>
<dbReference type="PANTHER" id="PTHR13078">
    <property type="entry name" value="PEROXISOMAL MULTIFUNCTIONAL ENZYME TYPE 2-RELATED"/>
    <property type="match status" value="1"/>
</dbReference>
<dbReference type="PANTHER" id="PTHR13078:SF56">
    <property type="entry name" value="PEROXISOMAL MULTIFUNCTIONAL ENZYME TYPE 2"/>
    <property type="match status" value="1"/>
</dbReference>
<dbReference type="AlphaFoldDB" id="D3F6K3"/>
<proteinExistence type="inferred from homology"/>
<reference evidence="6" key="2">
    <citation type="submission" date="2010-01" db="EMBL/GenBank/DDBJ databases">
        <title>The complete genome of Conexibacter woesei DSM 14684.</title>
        <authorList>
            <consortium name="US DOE Joint Genome Institute (JGI-PGF)"/>
            <person name="Lucas S."/>
            <person name="Copeland A."/>
            <person name="Lapidus A."/>
            <person name="Glavina del Rio T."/>
            <person name="Dalin E."/>
            <person name="Tice H."/>
            <person name="Bruce D."/>
            <person name="Goodwin L."/>
            <person name="Pitluck S."/>
            <person name="Kyrpides N."/>
            <person name="Mavromatis K."/>
            <person name="Ivanova N."/>
            <person name="Mikhailova N."/>
            <person name="Chertkov O."/>
            <person name="Brettin T."/>
            <person name="Detter J.C."/>
            <person name="Han C."/>
            <person name="Larimer F."/>
            <person name="Land M."/>
            <person name="Hauser L."/>
            <person name="Markowitz V."/>
            <person name="Cheng J.-F."/>
            <person name="Hugenholtz P."/>
            <person name="Woyke T."/>
            <person name="Wu D."/>
            <person name="Pukall R."/>
            <person name="Steenblock K."/>
            <person name="Schneider S."/>
            <person name="Klenk H.-P."/>
            <person name="Eisen J.A."/>
        </authorList>
    </citation>
    <scope>NUCLEOTIDE SEQUENCE [LARGE SCALE GENOMIC DNA]</scope>
    <source>
        <strain evidence="6">DSM 14684 / CIP 108061 / JCM 11494 / NBRC 100937 / ID131577</strain>
    </source>
</reference>
<dbReference type="GO" id="GO:0003857">
    <property type="term" value="F:(3S)-3-hydroxyacyl-CoA dehydrogenase (NAD+) activity"/>
    <property type="evidence" value="ECO:0007669"/>
    <property type="project" value="TreeGrafter"/>
</dbReference>
<organism evidence="5 6">
    <name type="scientific">Conexibacter woesei (strain DSM 14684 / CCUG 47730 / CIP 108061 / JCM 11494 / NBRC 100937 / ID131577)</name>
    <dbReference type="NCBI Taxonomy" id="469383"/>
    <lineage>
        <taxon>Bacteria</taxon>
        <taxon>Bacillati</taxon>
        <taxon>Actinomycetota</taxon>
        <taxon>Thermoleophilia</taxon>
        <taxon>Solirubrobacterales</taxon>
        <taxon>Conexibacteraceae</taxon>
        <taxon>Conexibacter</taxon>
    </lineage>
</organism>
<sequence>MSAVAACAASVRDKEMSHVNPREAIGLDLGRRTVAYDDRDAILYALAVGARATELELVFERDLRALPTYGPALGLWAADALGERGLFDVSRALHGAQRLDVLEPLPPRGELELTARVANVWDKGDAAVFEVEVDCRQFRSVAAIFAPGSGGFGGERGPSAAGDPEQPPSATGSVQTTPEQAALYRLTGDRHAIHVDPAAAAAIGQPRPILHGLCTLGVVVRELARIAGAHACDLRELAVRFAAPVLPGERIEVRTWETGETPTRFAAATARGTVLSGGEVRFA</sequence>
<evidence type="ECO:0000259" key="4">
    <source>
        <dbReference type="Pfam" id="PF22622"/>
    </source>
</evidence>
<gene>
    <name evidence="5" type="ordered locus">Cwoe_2346</name>
</gene>
<dbReference type="GO" id="GO:0004300">
    <property type="term" value="F:enoyl-CoA hydratase activity"/>
    <property type="evidence" value="ECO:0007669"/>
    <property type="project" value="TreeGrafter"/>
</dbReference>
<evidence type="ECO:0000259" key="3">
    <source>
        <dbReference type="Pfam" id="PF01575"/>
    </source>
</evidence>
<dbReference type="Gene3D" id="3.10.129.10">
    <property type="entry name" value="Hotdog Thioesterase"/>
    <property type="match status" value="1"/>
</dbReference>
<dbReference type="InterPro" id="IPR002539">
    <property type="entry name" value="MaoC-like_dom"/>
</dbReference>
<dbReference type="Proteomes" id="UP000008229">
    <property type="component" value="Chromosome"/>
</dbReference>
<dbReference type="Pfam" id="PF01575">
    <property type="entry name" value="MaoC_dehydratas"/>
    <property type="match status" value="1"/>
</dbReference>
<dbReference type="HOGENOM" id="CLU_040078_1_1_11"/>
<dbReference type="KEGG" id="cwo:Cwoe_2346"/>
<comment type="similarity">
    <text evidence="1">Belongs to the enoyl-CoA hydratase/isomerase family.</text>
</comment>
<evidence type="ECO:0000313" key="5">
    <source>
        <dbReference type="EMBL" id="ADB50770.1"/>
    </source>
</evidence>
<feature type="region of interest" description="Disordered" evidence="2">
    <location>
        <begin position="153"/>
        <end position="177"/>
    </location>
</feature>
<dbReference type="EC" id="4.2.1.107" evidence="5"/>
<evidence type="ECO:0000256" key="2">
    <source>
        <dbReference type="SAM" id="MobiDB-lite"/>
    </source>
</evidence>
<feature type="domain" description="Peroxisomal multifunctional enzyme type 2-like N-terminal" evidence="4">
    <location>
        <begin position="35"/>
        <end position="143"/>
    </location>
</feature>
<feature type="compositionally biased region" description="Polar residues" evidence="2">
    <location>
        <begin position="168"/>
        <end position="177"/>
    </location>
</feature>
<dbReference type="EMBL" id="CP001854">
    <property type="protein sequence ID" value="ADB50770.1"/>
    <property type="molecule type" value="Genomic_DNA"/>
</dbReference>
<keyword evidence="5" id="KW-0456">Lyase</keyword>
<dbReference type="GO" id="GO:0033989">
    <property type="term" value="F:3alpha,7alpha,12alpha-trihydroxy-5beta-cholest-24-enoyl-CoA hydratase activity"/>
    <property type="evidence" value="ECO:0007669"/>
    <property type="project" value="UniProtKB-EC"/>
</dbReference>
<evidence type="ECO:0000256" key="1">
    <source>
        <dbReference type="ARBA" id="ARBA00005254"/>
    </source>
</evidence>
<reference evidence="5 6" key="1">
    <citation type="journal article" date="2010" name="Stand. Genomic Sci.">
        <title>Complete genome sequence of Conexibacter woesei type strain (ID131577).</title>
        <authorList>
            <person name="Pukall R."/>
            <person name="Lapidus A."/>
            <person name="Glavina Del Rio T."/>
            <person name="Copeland A."/>
            <person name="Tice H."/>
            <person name="Cheng J.-F."/>
            <person name="Lucas S."/>
            <person name="Chen F."/>
            <person name="Nolan M."/>
            <person name="Bruce D."/>
            <person name="Goodwin L."/>
            <person name="Pitluck S."/>
            <person name="Mavromatis K."/>
            <person name="Ivanova N."/>
            <person name="Ovchinnikova G."/>
            <person name="Pati A."/>
            <person name="Chen A."/>
            <person name="Palaniappan K."/>
            <person name="Land M."/>
            <person name="Hauser L."/>
            <person name="Chang Y.-J."/>
            <person name="Jeffries C.D."/>
            <person name="Chain P."/>
            <person name="Meincke L."/>
            <person name="Sims D."/>
            <person name="Brettin T."/>
            <person name="Detter J.C."/>
            <person name="Rohde M."/>
            <person name="Goeker M."/>
            <person name="Bristow J."/>
            <person name="Eisen J.A."/>
            <person name="Markowitz V."/>
            <person name="Kyrpides N.C."/>
            <person name="Klenk H.-P."/>
            <person name="Hugenholtz P."/>
        </authorList>
    </citation>
    <scope>NUCLEOTIDE SEQUENCE [LARGE SCALE GENOMIC DNA]</scope>
    <source>
        <strain evidence="6">DSM 14684 / CIP 108061 / JCM 11494 / NBRC 100937 / ID131577</strain>
    </source>
</reference>
<accession>D3F6K3</accession>
<protein>
    <submittedName>
        <fullName evidence="5">3-alpha,7-alpha, 12-alpha-trihydroxy-5-beta-cholest-24-enoyl-CoA hydratase</fullName>
        <ecNumber evidence="5">4.2.1.107</ecNumber>
    </submittedName>
</protein>
<keyword evidence="6" id="KW-1185">Reference proteome</keyword>
<dbReference type="GO" id="GO:0044594">
    <property type="term" value="F:17-beta-hydroxysteroid dehydrogenase (NAD+) activity"/>
    <property type="evidence" value="ECO:0007669"/>
    <property type="project" value="TreeGrafter"/>
</dbReference>
<dbReference type="Pfam" id="PF22622">
    <property type="entry name" value="MFE-2_hydrat-2_N"/>
    <property type="match status" value="1"/>
</dbReference>